<dbReference type="GeneID" id="86955395"/>
<dbReference type="Pfam" id="PF13302">
    <property type="entry name" value="Acetyltransf_3"/>
    <property type="match status" value="1"/>
</dbReference>
<evidence type="ECO:0000313" key="2">
    <source>
        <dbReference type="EMBL" id="GHI16647.1"/>
    </source>
</evidence>
<accession>A0ABQ3NV51</accession>
<name>A0ABQ3NV51_STRVG</name>
<sequence>MDLPQPLTLRPFRPAADAPTLRSWLSGPTDLMTWAGPNFRWPLDDAQLAAYAAEPGRRTWTGVSPDGTPLGHVSLADGRLGRVLIAPGARGRGLGERLVSLAVRVGFDELDLPEIVLGVWTHNTAALRIYEKLGFRTTATLEAVETVDGTPWSVHRMRLTASDRRQ</sequence>
<dbReference type="InterPro" id="IPR000182">
    <property type="entry name" value="GNAT_dom"/>
</dbReference>
<dbReference type="PANTHER" id="PTHR43415">
    <property type="entry name" value="SPERMIDINE N(1)-ACETYLTRANSFERASE"/>
    <property type="match status" value="1"/>
</dbReference>
<dbReference type="PANTHER" id="PTHR43415:SF5">
    <property type="entry name" value="ACETYLTRANSFERASE"/>
    <property type="match status" value="1"/>
</dbReference>
<evidence type="ECO:0000259" key="1">
    <source>
        <dbReference type="PROSITE" id="PS51186"/>
    </source>
</evidence>
<evidence type="ECO:0000313" key="3">
    <source>
        <dbReference type="Proteomes" id="UP000660554"/>
    </source>
</evidence>
<gene>
    <name evidence="2" type="ORF">Scinn_61100</name>
</gene>
<protein>
    <submittedName>
        <fullName evidence="2">N-acetyltransferase</fullName>
    </submittedName>
</protein>
<dbReference type="EMBL" id="BNDV01000016">
    <property type="protein sequence ID" value="GHI16647.1"/>
    <property type="molecule type" value="Genomic_DNA"/>
</dbReference>
<dbReference type="RefSeq" id="WP_191869919.1">
    <property type="nucleotide sequence ID" value="NZ_BMRU01000044.1"/>
</dbReference>
<reference evidence="3" key="1">
    <citation type="submission" date="2020-09" db="EMBL/GenBank/DDBJ databases">
        <title>Whole genome shotgun sequence of Streptomyces cinnamonensis NBRC 15873.</title>
        <authorList>
            <person name="Komaki H."/>
            <person name="Tamura T."/>
        </authorList>
    </citation>
    <scope>NUCLEOTIDE SEQUENCE [LARGE SCALE GENOMIC DNA]</scope>
    <source>
        <strain evidence="3">NBRC 15873</strain>
    </source>
</reference>
<comment type="caution">
    <text evidence="2">The sequence shown here is derived from an EMBL/GenBank/DDBJ whole genome shotgun (WGS) entry which is preliminary data.</text>
</comment>
<dbReference type="Gene3D" id="3.40.630.30">
    <property type="match status" value="1"/>
</dbReference>
<dbReference type="CDD" id="cd04301">
    <property type="entry name" value="NAT_SF"/>
    <property type="match status" value="1"/>
</dbReference>
<keyword evidence="3" id="KW-1185">Reference proteome</keyword>
<organism evidence="2 3">
    <name type="scientific">Streptomyces virginiae</name>
    <name type="common">Streptomyces cinnamonensis</name>
    <dbReference type="NCBI Taxonomy" id="1961"/>
    <lineage>
        <taxon>Bacteria</taxon>
        <taxon>Bacillati</taxon>
        <taxon>Actinomycetota</taxon>
        <taxon>Actinomycetes</taxon>
        <taxon>Kitasatosporales</taxon>
        <taxon>Streptomycetaceae</taxon>
        <taxon>Streptomyces</taxon>
    </lineage>
</organism>
<dbReference type="InterPro" id="IPR016181">
    <property type="entry name" value="Acyl_CoA_acyltransferase"/>
</dbReference>
<feature type="domain" description="N-acetyltransferase" evidence="1">
    <location>
        <begin position="7"/>
        <end position="162"/>
    </location>
</feature>
<proteinExistence type="predicted"/>
<dbReference type="SUPFAM" id="SSF55729">
    <property type="entry name" value="Acyl-CoA N-acyltransferases (Nat)"/>
    <property type="match status" value="1"/>
</dbReference>
<dbReference type="Proteomes" id="UP000660554">
    <property type="component" value="Unassembled WGS sequence"/>
</dbReference>
<dbReference type="PROSITE" id="PS51186">
    <property type="entry name" value="GNAT"/>
    <property type="match status" value="1"/>
</dbReference>